<evidence type="ECO:0000313" key="1">
    <source>
        <dbReference type="EMBL" id="KAB5325380.1"/>
    </source>
</evidence>
<name>A0A412SXW7_BACSE</name>
<dbReference type="RefSeq" id="WP_117956172.1">
    <property type="nucleotide sequence ID" value="NZ_WCKZ01000035.1"/>
</dbReference>
<gene>
    <name evidence="1" type="ORF">F9950_14530</name>
</gene>
<dbReference type="CDD" id="cd13121">
    <property type="entry name" value="BF2867_like_C"/>
    <property type="match status" value="1"/>
</dbReference>
<evidence type="ECO:0000313" key="2">
    <source>
        <dbReference type="Proteomes" id="UP000431177"/>
    </source>
</evidence>
<sequence length="488" mass="52554">MIRNMVFHISVVLLITGCGKDEEGIENRSPNGILIEVEAPQTNGWSTEEVTGTRSGMAKTVRQKGEYGVDMEVSTQHCPAGTATEGASTRWANVDDNITFRVVAYKSATAAGISTANYAGYGDYKLSGSSVQTTKSLILPVGTYTFIVYSYGNSSAITAFTNSSASVPVTNGQNFMTYVKAGVAINNIGSTYTLGNIVFKHHCARYRVQAIAQAGRMGAITACAGTVTLPRHNATYSFTNNTLTAQDGSGTINVTWNSPNAMSVYSNYTYLLPQASASVTVKLNITIGAKGFTNRSATLSGLTFSANNTYYSNISFSTTEGYIVGGVIWANGNLYKSNGQYLFYNSTEIYGGSGSCFICNSPEPYPTQTMPTSAWAAENDPCRKLTNAANKWRMPTLTEIQQLANSGFMTDVILNGVKGNKFGGVLFLPYSGYWPQSNIGHVESGERGLFWSTPGTAMIFSPGYNIVGYTGWNEFPQNGYTIRCVRNI</sequence>
<dbReference type="Proteomes" id="UP000431177">
    <property type="component" value="Unassembled WGS sequence"/>
</dbReference>
<reference evidence="1 2" key="1">
    <citation type="journal article" date="2019" name="Nat. Med.">
        <title>A library of human gut bacterial isolates paired with longitudinal multiomics data enables mechanistic microbiome research.</title>
        <authorList>
            <person name="Poyet M."/>
            <person name="Groussin M."/>
            <person name="Gibbons S.M."/>
            <person name="Avila-Pacheco J."/>
            <person name="Jiang X."/>
            <person name="Kearney S.M."/>
            <person name="Perrotta A.R."/>
            <person name="Berdy B."/>
            <person name="Zhao S."/>
            <person name="Lieberman T.D."/>
            <person name="Swanson P.K."/>
            <person name="Smith M."/>
            <person name="Roesemann S."/>
            <person name="Alexander J.E."/>
            <person name="Rich S.A."/>
            <person name="Livny J."/>
            <person name="Vlamakis H."/>
            <person name="Clish C."/>
            <person name="Bullock K."/>
            <person name="Deik A."/>
            <person name="Scott J."/>
            <person name="Pierce K.A."/>
            <person name="Xavier R.J."/>
            <person name="Alm E.J."/>
        </authorList>
    </citation>
    <scope>NUCLEOTIDE SEQUENCE [LARGE SCALE GENOMIC DNA]</scope>
    <source>
        <strain evidence="1 2">BIOML-A2</strain>
    </source>
</reference>
<dbReference type="AlphaFoldDB" id="A0A412SXW7"/>
<proteinExistence type="predicted"/>
<accession>A0A412SXW7</accession>
<protein>
    <submittedName>
        <fullName evidence="1">Fimbrillin family protein</fullName>
    </submittedName>
</protein>
<dbReference type="PROSITE" id="PS51257">
    <property type="entry name" value="PROKAR_LIPOPROTEIN"/>
    <property type="match status" value="1"/>
</dbReference>
<organism evidence="1 2">
    <name type="scientific">Bacteroides stercoris</name>
    <dbReference type="NCBI Taxonomy" id="46506"/>
    <lineage>
        <taxon>Bacteria</taxon>
        <taxon>Pseudomonadati</taxon>
        <taxon>Bacteroidota</taxon>
        <taxon>Bacteroidia</taxon>
        <taxon>Bacteroidales</taxon>
        <taxon>Bacteroidaceae</taxon>
        <taxon>Bacteroides</taxon>
    </lineage>
</organism>
<comment type="caution">
    <text evidence="1">The sequence shown here is derived from an EMBL/GenBank/DDBJ whole genome shotgun (WGS) entry which is preliminary data.</text>
</comment>
<dbReference type="EMBL" id="WCLA01000036">
    <property type="protein sequence ID" value="KAB5325380.1"/>
    <property type="molecule type" value="Genomic_DNA"/>
</dbReference>